<sequence length="703" mass="81500">MQIYFSEASTKALAVLTGLHGDRNVVGVHTAKLELQEIGAHHNEQLSQVYYDYLEATLCYRQDKHHKALELYENVLAKIHKEEEYVLYPYVCIYLGTIYSRLGQSFLSQHYFTLAEKNLTQQDPKLLLFLNVNLGDIYLQLGQWDRALAHSQRAIEAGKNSDNLDTYALAWINSGLAYANLGDFDAAQHALDYAVGFTKKHKLMHAHSCALLYYAKWQELKGNNKQSNESYNKAFVYIKKYGDSFIQIEFFESYAQFLKGLRQYHHAIKFCYQIFKSPQLQANNNSLVKLYSVVADCHHAMKNYEEENRFLRLIQEKQNQELVTRKKNEVEYIDKVISYTEIENRYKQSLLIQDRLSDLRKLGQLITNTRGSESEFLRIFNAINKLIPSSAFCLAFYHEQRNELEYRYLVEEGKFYPPFIQDCNTVSRMGVYCLKSKQTIRLATSSPQELSQYLDSDTWQDSIWLNNEEDRLQGTSAIWAPVIFQDKVLGVMSVQMNRSNDYTQVHEQLVEQIASYLAVAISHDGQRRELENHNVYLEQIYHTDHLTGLKNHYGFVQWLNESFQAKNIPNIGLLLNLDGFKPFNRKYSRQHGDDALASCAKLIRDLIPEHLQVFRLHADEFLIIGKVDESAEATSYAQTIHHNIKQHFMATLGGGVQKILSCTIGITHLRDLEDVVECENKLSELDNHMQLVKQQRNDGVFII</sequence>
<organism evidence="5 6">
    <name type="scientific">Vibrio sinensis</name>
    <dbReference type="NCBI Taxonomy" id="2302434"/>
    <lineage>
        <taxon>Bacteria</taxon>
        <taxon>Pseudomonadati</taxon>
        <taxon>Pseudomonadota</taxon>
        <taxon>Gammaproteobacteria</taxon>
        <taxon>Vibrionales</taxon>
        <taxon>Vibrionaceae</taxon>
        <taxon>Vibrio</taxon>
    </lineage>
</organism>
<dbReference type="InterPro" id="IPR003018">
    <property type="entry name" value="GAF"/>
</dbReference>
<dbReference type="Proteomes" id="UP000273252">
    <property type="component" value="Unassembled WGS sequence"/>
</dbReference>
<dbReference type="PANTHER" id="PTHR45138:SF9">
    <property type="entry name" value="DIGUANYLATE CYCLASE DGCM-RELATED"/>
    <property type="match status" value="1"/>
</dbReference>
<comment type="caution">
    <text evidence="5">The sequence shown here is derived from an EMBL/GenBank/DDBJ whole genome shotgun (WGS) entry which is preliminary data.</text>
</comment>
<protein>
    <recommendedName>
        <fullName evidence="1">diguanylate cyclase</fullName>
        <ecNumber evidence="1">2.7.7.65</ecNumber>
    </recommendedName>
</protein>
<dbReference type="InterPro" id="IPR029016">
    <property type="entry name" value="GAF-like_dom_sf"/>
</dbReference>
<dbReference type="OrthoDB" id="9805474at2"/>
<evidence type="ECO:0000259" key="4">
    <source>
        <dbReference type="PROSITE" id="PS50887"/>
    </source>
</evidence>
<dbReference type="AlphaFoldDB" id="A0A3A6QJB5"/>
<comment type="catalytic activity">
    <reaction evidence="2">
        <text>2 GTP = 3',3'-c-di-GMP + 2 diphosphate</text>
        <dbReference type="Rhea" id="RHEA:24898"/>
        <dbReference type="ChEBI" id="CHEBI:33019"/>
        <dbReference type="ChEBI" id="CHEBI:37565"/>
        <dbReference type="ChEBI" id="CHEBI:58805"/>
        <dbReference type="EC" id="2.7.7.65"/>
    </reaction>
</comment>
<dbReference type="InterPro" id="IPR043128">
    <property type="entry name" value="Rev_trsase/Diguanyl_cyclase"/>
</dbReference>
<dbReference type="InterPro" id="IPR000160">
    <property type="entry name" value="GGDEF_dom"/>
</dbReference>
<feature type="repeat" description="TPR" evidence="3">
    <location>
        <begin position="168"/>
        <end position="201"/>
    </location>
</feature>
<feature type="domain" description="GGDEF" evidence="4">
    <location>
        <begin position="568"/>
        <end position="703"/>
    </location>
</feature>
<dbReference type="EMBL" id="QVMU01000012">
    <property type="protein sequence ID" value="RJX70162.1"/>
    <property type="molecule type" value="Genomic_DNA"/>
</dbReference>
<dbReference type="InterPro" id="IPR029787">
    <property type="entry name" value="Nucleotide_cyclase"/>
</dbReference>
<feature type="repeat" description="TPR" evidence="3">
    <location>
        <begin position="128"/>
        <end position="161"/>
    </location>
</feature>
<dbReference type="SUPFAM" id="SSF55781">
    <property type="entry name" value="GAF domain-like"/>
    <property type="match status" value="1"/>
</dbReference>
<evidence type="ECO:0000256" key="1">
    <source>
        <dbReference type="ARBA" id="ARBA00012528"/>
    </source>
</evidence>
<evidence type="ECO:0000313" key="6">
    <source>
        <dbReference type="Proteomes" id="UP000273252"/>
    </source>
</evidence>
<dbReference type="SMART" id="SM00028">
    <property type="entry name" value="TPR"/>
    <property type="match status" value="3"/>
</dbReference>
<dbReference type="SUPFAM" id="SSF48452">
    <property type="entry name" value="TPR-like"/>
    <property type="match status" value="2"/>
</dbReference>
<dbReference type="InterPro" id="IPR050469">
    <property type="entry name" value="Diguanylate_Cyclase"/>
</dbReference>
<dbReference type="Gene3D" id="3.30.70.270">
    <property type="match status" value="1"/>
</dbReference>
<dbReference type="NCBIfam" id="TIGR00254">
    <property type="entry name" value="GGDEF"/>
    <property type="match status" value="1"/>
</dbReference>
<dbReference type="Pfam" id="PF13424">
    <property type="entry name" value="TPR_12"/>
    <property type="match status" value="1"/>
</dbReference>
<dbReference type="Pfam" id="PF00990">
    <property type="entry name" value="GGDEF"/>
    <property type="match status" value="1"/>
</dbReference>
<evidence type="ECO:0000256" key="2">
    <source>
        <dbReference type="ARBA" id="ARBA00034247"/>
    </source>
</evidence>
<dbReference type="SUPFAM" id="SSF55073">
    <property type="entry name" value="Nucleotide cyclase"/>
    <property type="match status" value="1"/>
</dbReference>
<gene>
    <name evidence="5" type="ORF">DZ860_13475</name>
</gene>
<dbReference type="EC" id="2.7.7.65" evidence="1"/>
<dbReference type="Gene3D" id="1.25.40.10">
    <property type="entry name" value="Tetratricopeptide repeat domain"/>
    <property type="match status" value="1"/>
</dbReference>
<proteinExistence type="predicted"/>
<name>A0A3A6QJB5_9VIBR</name>
<dbReference type="CDD" id="cd01949">
    <property type="entry name" value="GGDEF"/>
    <property type="match status" value="1"/>
</dbReference>
<dbReference type="Pfam" id="PF13185">
    <property type="entry name" value="GAF_2"/>
    <property type="match status" value="1"/>
</dbReference>
<dbReference type="PANTHER" id="PTHR45138">
    <property type="entry name" value="REGULATORY COMPONENTS OF SENSORY TRANSDUCTION SYSTEM"/>
    <property type="match status" value="1"/>
</dbReference>
<dbReference type="InterPro" id="IPR011990">
    <property type="entry name" value="TPR-like_helical_dom_sf"/>
</dbReference>
<reference evidence="5 6" key="1">
    <citation type="submission" date="2018-08" db="EMBL/GenBank/DDBJ databases">
        <title>Vibrio isolated from the Eastern China Marginal Seas.</title>
        <authorList>
            <person name="Li Y."/>
        </authorList>
    </citation>
    <scope>NUCLEOTIDE SEQUENCE [LARGE SCALE GENOMIC DNA]</scope>
    <source>
        <strain evidence="5 6">BEI233</strain>
    </source>
</reference>
<evidence type="ECO:0000256" key="3">
    <source>
        <dbReference type="PROSITE-ProRule" id="PRU00339"/>
    </source>
</evidence>
<evidence type="ECO:0000313" key="5">
    <source>
        <dbReference type="EMBL" id="RJX70162.1"/>
    </source>
</evidence>
<dbReference type="Gene3D" id="3.30.450.40">
    <property type="match status" value="1"/>
</dbReference>
<keyword evidence="3" id="KW-0802">TPR repeat</keyword>
<keyword evidence="6" id="KW-1185">Reference proteome</keyword>
<dbReference type="PROSITE" id="PS50887">
    <property type="entry name" value="GGDEF"/>
    <property type="match status" value="1"/>
</dbReference>
<dbReference type="GO" id="GO:0052621">
    <property type="term" value="F:diguanylate cyclase activity"/>
    <property type="evidence" value="ECO:0007669"/>
    <property type="project" value="UniProtKB-EC"/>
</dbReference>
<dbReference type="PROSITE" id="PS50005">
    <property type="entry name" value="TPR"/>
    <property type="match status" value="2"/>
</dbReference>
<accession>A0A3A6QJB5</accession>
<dbReference type="InterPro" id="IPR019734">
    <property type="entry name" value="TPR_rpt"/>
</dbReference>
<dbReference type="SMART" id="SM00267">
    <property type="entry name" value="GGDEF"/>
    <property type="match status" value="1"/>
</dbReference>
<dbReference type="RefSeq" id="WP_120032114.1">
    <property type="nucleotide sequence ID" value="NZ_QVMU01000012.1"/>
</dbReference>